<proteinExistence type="predicted"/>
<accession>A0AAN9K9T6</accession>
<keyword evidence="8" id="KW-1185">Reference proteome</keyword>
<evidence type="ECO:0000313" key="8">
    <source>
        <dbReference type="Proteomes" id="UP001367508"/>
    </source>
</evidence>
<dbReference type="Pfam" id="PF03168">
    <property type="entry name" value="LEA_2"/>
    <property type="match status" value="1"/>
</dbReference>
<reference evidence="7 8" key="1">
    <citation type="submission" date="2024-01" db="EMBL/GenBank/DDBJ databases">
        <title>The genomes of 5 underutilized Papilionoideae crops provide insights into root nodulation and disease resistanc.</title>
        <authorList>
            <person name="Jiang F."/>
        </authorList>
    </citation>
    <scope>NUCLEOTIDE SEQUENCE [LARGE SCALE GENOMIC DNA]</scope>
    <source>
        <strain evidence="7">LVBAO_FW01</strain>
        <tissue evidence="7">Leaves</tissue>
    </source>
</reference>
<keyword evidence="2 5" id="KW-0812">Transmembrane</keyword>
<gene>
    <name evidence="7" type="ORF">VNO77_36735</name>
</gene>
<dbReference type="PANTHER" id="PTHR31415">
    <property type="entry name" value="OS05G0367900 PROTEIN"/>
    <property type="match status" value="1"/>
</dbReference>
<dbReference type="EMBL" id="JAYMYQ010000009">
    <property type="protein sequence ID" value="KAK7312676.1"/>
    <property type="molecule type" value="Genomic_DNA"/>
</dbReference>
<feature type="domain" description="Late embryogenesis abundant protein LEA-2 subgroup" evidence="6">
    <location>
        <begin position="83"/>
        <end position="186"/>
    </location>
</feature>
<dbReference type="InterPro" id="IPR044839">
    <property type="entry name" value="NDR1-like"/>
</dbReference>
<dbReference type="PANTHER" id="PTHR31415:SF166">
    <property type="entry name" value="LATE EMBRYOGENESIS ABUNDANT (LEA) HYDROXYPROLINE-RICH GLYCOPROTEIN FAMILY"/>
    <property type="match status" value="1"/>
</dbReference>
<feature type="transmembrane region" description="Helical" evidence="5">
    <location>
        <begin position="20"/>
        <end position="42"/>
    </location>
</feature>
<keyword evidence="3 5" id="KW-1133">Transmembrane helix</keyword>
<evidence type="ECO:0000256" key="2">
    <source>
        <dbReference type="ARBA" id="ARBA00022692"/>
    </source>
</evidence>
<evidence type="ECO:0000256" key="1">
    <source>
        <dbReference type="ARBA" id="ARBA00004167"/>
    </source>
</evidence>
<dbReference type="GO" id="GO:0005886">
    <property type="term" value="C:plasma membrane"/>
    <property type="evidence" value="ECO:0007669"/>
    <property type="project" value="TreeGrafter"/>
</dbReference>
<evidence type="ECO:0000256" key="5">
    <source>
        <dbReference type="SAM" id="Phobius"/>
    </source>
</evidence>
<dbReference type="GO" id="GO:0098542">
    <property type="term" value="P:defense response to other organism"/>
    <property type="evidence" value="ECO:0007669"/>
    <property type="project" value="InterPro"/>
</dbReference>
<evidence type="ECO:0000256" key="4">
    <source>
        <dbReference type="ARBA" id="ARBA00023136"/>
    </source>
</evidence>
<keyword evidence="4 5" id="KW-0472">Membrane</keyword>
<evidence type="ECO:0000256" key="3">
    <source>
        <dbReference type="ARBA" id="ARBA00022989"/>
    </source>
</evidence>
<protein>
    <recommendedName>
        <fullName evidence="6">Late embryogenesis abundant protein LEA-2 subgroup domain-containing protein</fullName>
    </recommendedName>
</protein>
<dbReference type="AlphaFoldDB" id="A0AAN9K9T6"/>
<comment type="subcellular location">
    <subcellularLocation>
        <location evidence="1">Membrane</location>
        <topology evidence="1">Single-pass membrane protein</topology>
    </subcellularLocation>
</comment>
<dbReference type="InterPro" id="IPR004864">
    <property type="entry name" value="LEA_2"/>
</dbReference>
<dbReference type="Proteomes" id="UP001367508">
    <property type="component" value="Unassembled WGS sequence"/>
</dbReference>
<evidence type="ECO:0000259" key="6">
    <source>
        <dbReference type="Pfam" id="PF03168"/>
    </source>
</evidence>
<comment type="caution">
    <text evidence="7">The sequence shown here is derived from an EMBL/GenBank/DDBJ whole genome shotgun (WGS) entry which is preliminary data.</text>
</comment>
<evidence type="ECO:0000313" key="7">
    <source>
        <dbReference type="EMBL" id="KAK7312676.1"/>
    </source>
</evidence>
<name>A0AAN9K9T6_CANGL</name>
<dbReference type="GO" id="GO:0009506">
    <property type="term" value="C:plasmodesma"/>
    <property type="evidence" value="ECO:0007669"/>
    <property type="project" value="TreeGrafter"/>
</dbReference>
<organism evidence="7 8">
    <name type="scientific">Canavalia gladiata</name>
    <name type="common">Sword bean</name>
    <name type="synonym">Dolichos gladiatus</name>
    <dbReference type="NCBI Taxonomy" id="3824"/>
    <lineage>
        <taxon>Eukaryota</taxon>
        <taxon>Viridiplantae</taxon>
        <taxon>Streptophyta</taxon>
        <taxon>Embryophyta</taxon>
        <taxon>Tracheophyta</taxon>
        <taxon>Spermatophyta</taxon>
        <taxon>Magnoliopsida</taxon>
        <taxon>eudicotyledons</taxon>
        <taxon>Gunneridae</taxon>
        <taxon>Pentapetalae</taxon>
        <taxon>rosids</taxon>
        <taxon>fabids</taxon>
        <taxon>Fabales</taxon>
        <taxon>Fabaceae</taxon>
        <taxon>Papilionoideae</taxon>
        <taxon>50 kb inversion clade</taxon>
        <taxon>NPAAA clade</taxon>
        <taxon>indigoferoid/millettioid clade</taxon>
        <taxon>Phaseoleae</taxon>
        <taxon>Canavalia</taxon>
    </lineage>
</organism>
<sequence length="219" mass="24629">MSSKDCGHHEEERRQLLRRIVGAIVAFIVLILLIIFLIWIILRPTKPRFIIQDATLYTFNFSSTSPSVTSPTPNILTLTMQVTLAAHNPNHRIGIYYHNLYAYASYRNQQISLATSIPNTYQGHKDFTIWSPFIYGNAVPVSPFLLSALQLDQSTGTVLVNVKVNGRVKWKVGTWISGRYHIYVNCPAYIRFAGDRSNAIGGVTPAVKFQLLQSCSVDV</sequence>